<dbReference type="RefSeq" id="XP_018984866.1">
    <property type="nucleotide sequence ID" value="XM_019129081.1"/>
</dbReference>
<dbReference type="Proteomes" id="UP000094336">
    <property type="component" value="Unassembled WGS sequence"/>
</dbReference>
<reference evidence="2" key="1">
    <citation type="submission" date="2016-05" db="EMBL/GenBank/DDBJ databases">
        <title>Comparative genomics of biotechnologically important yeasts.</title>
        <authorList>
            <consortium name="DOE Joint Genome Institute"/>
            <person name="Riley R."/>
            <person name="Haridas S."/>
            <person name="Wolfe K.H."/>
            <person name="Lopes M.R."/>
            <person name="Hittinger C.T."/>
            <person name="Goker M."/>
            <person name="Salamov A."/>
            <person name="Wisecaver J."/>
            <person name="Long T.M."/>
            <person name="Aerts A.L."/>
            <person name="Barry K."/>
            <person name="Choi C."/>
            <person name="Clum A."/>
            <person name="Coughlan A.Y."/>
            <person name="Deshpande S."/>
            <person name="Douglass A.P."/>
            <person name="Hanson S.J."/>
            <person name="Klenk H.-P."/>
            <person name="Labutti K."/>
            <person name="Lapidus A."/>
            <person name="Lindquist E."/>
            <person name="Lipzen A."/>
            <person name="Meier-Kolthoff J.P."/>
            <person name="Ohm R.A."/>
            <person name="Otillar R.P."/>
            <person name="Pangilinan J."/>
            <person name="Peng Y."/>
            <person name="Rokas A."/>
            <person name="Rosa C.A."/>
            <person name="Scheuner C."/>
            <person name="Sibirny A.A."/>
            <person name="Slot J.C."/>
            <person name="Stielow J.B."/>
            <person name="Sun H."/>
            <person name="Kurtzman C.P."/>
            <person name="Blackwell M."/>
            <person name="Grigoriev I.V."/>
            <person name="Jeffries T.W."/>
        </authorList>
    </citation>
    <scope>NUCLEOTIDE SEQUENCE [LARGE SCALE GENOMIC DNA]</scope>
    <source>
        <strain evidence="2">NRRL Y-12698</strain>
    </source>
</reference>
<accession>A0A1E3QPH1</accession>
<name>A0A1E3QPH1_9ASCO</name>
<proteinExistence type="predicted"/>
<dbReference type="EMBL" id="KV454432">
    <property type="protein sequence ID" value="ODQ79538.1"/>
    <property type="molecule type" value="Genomic_DNA"/>
</dbReference>
<gene>
    <name evidence="1" type="ORF">BABINDRAFT_161928</name>
</gene>
<evidence type="ECO:0000313" key="1">
    <source>
        <dbReference type="EMBL" id="ODQ79538.1"/>
    </source>
</evidence>
<dbReference type="AlphaFoldDB" id="A0A1E3QPH1"/>
<dbReference type="GeneID" id="30146934"/>
<evidence type="ECO:0000313" key="2">
    <source>
        <dbReference type="Proteomes" id="UP000094336"/>
    </source>
</evidence>
<sequence>MDLALKIHQEPLACGQRLNWNTLNYCNYRCKNQCSQKNVNVSGIKRRTSER</sequence>
<keyword evidence="2" id="KW-1185">Reference proteome</keyword>
<protein>
    <submittedName>
        <fullName evidence="1">Uncharacterized protein</fullName>
    </submittedName>
</protein>
<organism evidence="1 2">
    <name type="scientific">Babjeviella inositovora NRRL Y-12698</name>
    <dbReference type="NCBI Taxonomy" id="984486"/>
    <lineage>
        <taxon>Eukaryota</taxon>
        <taxon>Fungi</taxon>
        <taxon>Dikarya</taxon>
        <taxon>Ascomycota</taxon>
        <taxon>Saccharomycotina</taxon>
        <taxon>Pichiomycetes</taxon>
        <taxon>Serinales incertae sedis</taxon>
        <taxon>Babjeviella</taxon>
    </lineage>
</organism>